<evidence type="ECO:0000256" key="5">
    <source>
        <dbReference type="SAM" id="SignalP"/>
    </source>
</evidence>
<proteinExistence type="predicted"/>
<comment type="caution">
    <text evidence="7">The sequence shown here is derived from an EMBL/GenBank/DDBJ whole genome shotgun (WGS) entry which is preliminary data.</text>
</comment>
<accession>A0ABV2CWC0</accession>
<keyword evidence="2" id="KW-0697">Rotamase</keyword>
<feature type="compositionally biased region" description="Low complexity" evidence="4">
    <location>
        <begin position="237"/>
        <end position="252"/>
    </location>
</feature>
<organism evidence="7 8">
    <name type="scientific">Novosphingobium kalidii</name>
    <dbReference type="NCBI Taxonomy" id="3230299"/>
    <lineage>
        <taxon>Bacteria</taxon>
        <taxon>Pseudomonadati</taxon>
        <taxon>Pseudomonadota</taxon>
        <taxon>Alphaproteobacteria</taxon>
        <taxon>Sphingomonadales</taxon>
        <taxon>Sphingomonadaceae</taxon>
        <taxon>Novosphingobium</taxon>
    </lineage>
</organism>
<evidence type="ECO:0000256" key="3">
    <source>
        <dbReference type="ARBA" id="ARBA00023235"/>
    </source>
</evidence>
<protein>
    <recommendedName>
        <fullName evidence="1">peptidylprolyl isomerase</fullName>
        <ecNumber evidence="1">5.2.1.8</ecNumber>
    </recommendedName>
</protein>
<dbReference type="InterPro" id="IPR044665">
    <property type="entry name" value="E_coli_cyclophilin_A-like"/>
</dbReference>
<dbReference type="Gene3D" id="2.40.100.10">
    <property type="entry name" value="Cyclophilin-like"/>
    <property type="match status" value="1"/>
</dbReference>
<evidence type="ECO:0000313" key="8">
    <source>
        <dbReference type="Proteomes" id="UP001548713"/>
    </source>
</evidence>
<dbReference type="SUPFAM" id="SSF50891">
    <property type="entry name" value="Cyclophilin-like"/>
    <property type="match status" value="1"/>
</dbReference>
<reference evidence="7 8" key="1">
    <citation type="submission" date="2024-07" db="EMBL/GenBank/DDBJ databases">
        <title>Novosphingobium kalidii RD2P27.</title>
        <authorList>
            <person name="Sun J.-Q."/>
        </authorList>
    </citation>
    <scope>NUCLEOTIDE SEQUENCE [LARGE SCALE GENOMIC DNA]</scope>
    <source>
        <strain evidence="7 8">RD2P27</strain>
    </source>
</reference>
<keyword evidence="8" id="KW-1185">Reference proteome</keyword>
<keyword evidence="5" id="KW-0732">Signal</keyword>
<dbReference type="InterPro" id="IPR002130">
    <property type="entry name" value="Cyclophilin-type_PPIase_dom"/>
</dbReference>
<evidence type="ECO:0000256" key="1">
    <source>
        <dbReference type="ARBA" id="ARBA00013194"/>
    </source>
</evidence>
<evidence type="ECO:0000313" key="7">
    <source>
        <dbReference type="EMBL" id="MET1753893.1"/>
    </source>
</evidence>
<dbReference type="GO" id="GO:0003755">
    <property type="term" value="F:peptidyl-prolyl cis-trans isomerase activity"/>
    <property type="evidence" value="ECO:0007669"/>
    <property type="project" value="UniProtKB-EC"/>
</dbReference>
<gene>
    <name evidence="7" type="ORF">ABVV53_00205</name>
</gene>
<evidence type="ECO:0000259" key="6">
    <source>
        <dbReference type="PROSITE" id="PS50072"/>
    </source>
</evidence>
<keyword evidence="3 7" id="KW-0413">Isomerase</keyword>
<feature type="domain" description="PPIase cyclophilin-type" evidence="6">
    <location>
        <begin position="35"/>
        <end position="207"/>
    </location>
</feature>
<dbReference type="EC" id="5.2.1.8" evidence="1"/>
<dbReference type="Pfam" id="PF00160">
    <property type="entry name" value="Pro_isomerase"/>
    <property type="match status" value="1"/>
</dbReference>
<sequence>MIKDMPKRFALLLALTFAPSGGVAPAFAAPPAVAESDHVAITTSAGTITLDLDAERAPLTTANFLKYVDQKRLDGTSFYRAMHLEWGDPPNGLIQGGTGNDPKRVLQAVAHEPTRQTGILHKRGTISMARFAPGTATGDFSILVSDQPGLDAQPDATDPDARAGFAAFGKVVSGMDVVDRIWAMPRSSTKGEGVMKGQMLDPTVKIVSVRRVPALETRLEATPSGALSAPNSPAPVAPAAAASSTAQAPAPR</sequence>
<dbReference type="RefSeq" id="WP_353982304.1">
    <property type="nucleotide sequence ID" value="NZ_JBEWLY010000001.1"/>
</dbReference>
<feature type="chain" id="PRO_5045414387" description="peptidylprolyl isomerase" evidence="5">
    <location>
        <begin position="29"/>
        <end position="252"/>
    </location>
</feature>
<feature type="region of interest" description="Disordered" evidence="4">
    <location>
        <begin position="220"/>
        <end position="252"/>
    </location>
</feature>
<dbReference type="Proteomes" id="UP001548713">
    <property type="component" value="Unassembled WGS sequence"/>
</dbReference>
<feature type="signal peptide" evidence="5">
    <location>
        <begin position="1"/>
        <end position="28"/>
    </location>
</feature>
<dbReference type="CDD" id="cd00317">
    <property type="entry name" value="cyclophilin"/>
    <property type="match status" value="1"/>
</dbReference>
<dbReference type="InterPro" id="IPR029000">
    <property type="entry name" value="Cyclophilin-like_dom_sf"/>
</dbReference>
<dbReference type="PROSITE" id="PS50072">
    <property type="entry name" value="CSA_PPIASE_2"/>
    <property type="match status" value="1"/>
</dbReference>
<evidence type="ECO:0000256" key="2">
    <source>
        <dbReference type="ARBA" id="ARBA00023110"/>
    </source>
</evidence>
<evidence type="ECO:0000256" key="4">
    <source>
        <dbReference type="SAM" id="MobiDB-lite"/>
    </source>
</evidence>
<dbReference type="PANTHER" id="PTHR43246">
    <property type="entry name" value="PEPTIDYL-PROLYL CIS-TRANS ISOMERASE CYP38, CHLOROPLASTIC"/>
    <property type="match status" value="1"/>
</dbReference>
<dbReference type="EMBL" id="JBEWLY010000001">
    <property type="protein sequence ID" value="MET1753893.1"/>
    <property type="molecule type" value="Genomic_DNA"/>
</dbReference>
<name>A0ABV2CWC0_9SPHN</name>